<protein>
    <submittedName>
        <fullName evidence="1">Uncharacterized protein</fullName>
    </submittedName>
</protein>
<sequence>MIVGARGLPERRGVHSRRLLRCAHVLQVGARSCADSVRFPWLGYVSWWSLRARSGWAEMSLNPPLIGGQCVRR</sequence>
<dbReference type="KEGG" id="mph:MLP_50050"/>
<reference evidence="1 2" key="1">
    <citation type="submission" date="2011-05" db="EMBL/GenBank/DDBJ databases">
        <title>Whole genome sequence of Microlunatus phosphovorus NM-1.</title>
        <authorList>
            <person name="Hosoyama A."/>
            <person name="Sasaki K."/>
            <person name="Harada T."/>
            <person name="Igarashi R."/>
            <person name="Kawakoshi A."/>
            <person name="Sasagawa M."/>
            <person name="Fukada J."/>
            <person name="Nakamura S."/>
            <person name="Katano Y."/>
            <person name="Hanada S."/>
            <person name="Kamagata Y."/>
            <person name="Nakamura N."/>
            <person name="Yamazaki S."/>
            <person name="Fujita N."/>
        </authorList>
    </citation>
    <scope>NUCLEOTIDE SEQUENCE [LARGE SCALE GENOMIC DNA]</scope>
    <source>
        <strain evidence="2">ATCC 700054 / DSM 10555 / JCM 9379 / NBRC 101784 / NCIMB 13414 / VKM Ac-1990 / NM-1</strain>
    </source>
</reference>
<evidence type="ECO:0000313" key="2">
    <source>
        <dbReference type="Proteomes" id="UP000007947"/>
    </source>
</evidence>
<evidence type="ECO:0000313" key="1">
    <source>
        <dbReference type="EMBL" id="BAK38019.1"/>
    </source>
</evidence>
<dbReference type="EMBL" id="AP012204">
    <property type="protein sequence ID" value="BAK38019.1"/>
    <property type="molecule type" value="Genomic_DNA"/>
</dbReference>
<gene>
    <name evidence="1" type="ordered locus">MLP_50050</name>
</gene>
<dbReference type="HOGENOM" id="CLU_2700647_0_0_11"/>
<name>F5XG85_MICPN</name>
<accession>F5XG85</accession>
<keyword evidence="2" id="KW-1185">Reference proteome</keyword>
<organism evidence="1 2">
    <name type="scientific">Microlunatus phosphovorus (strain ATCC 700054 / DSM 10555 / JCM 9379 / NBRC 101784 / NCIMB 13414 / VKM Ac-1990 / NM-1)</name>
    <dbReference type="NCBI Taxonomy" id="1032480"/>
    <lineage>
        <taxon>Bacteria</taxon>
        <taxon>Bacillati</taxon>
        <taxon>Actinomycetota</taxon>
        <taxon>Actinomycetes</taxon>
        <taxon>Propionibacteriales</taxon>
        <taxon>Propionibacteriaceae</taxon>
        <taxon>Microlunatus</taxon>
    </lineage>
</organism>
<proteinExistence type="predicted"/>
<dbReference type="Proteomes" id="UP000007947">
    <property type="component" value="Chromosome"/>
</dbReference>
<dbReference type="AlphaFoldDB" id="F5XG85"/>